<evidence type="ECO:0000313" key="2">
    <source>
        <dbReference type="EMBL" id="ODN94847.1"/>
    </source>
</evidence>
<keyword evidence="3" id="KW-1185">Reference proteome</keyword>
<sequence>MAQQSEPVSLRLPAILQNPTNRAARQVEAHNAQQRQKAAARKDREYNVNWTPENNGKGKRVIRRLDNAAFAENPHIVRPDRSDYAPTVPLHPRPSRPLFPPGAISRSTHIPPAALPEREPFSADARQGVFSTSLKGTRAMLRKRGKRAEGLVMKSESEIRAWLGGQWGDIEQSADQWTVVDPRFVDYTPGETSTLSRSRRQLPPQHQIVTLPDLPITDGQIPAILEVSRSPAHMSWYVPESFDRLVLHLISRYYELVSWSEDLPTRSGDHLRITHIAVPFVIRPNRQPVKGHTLATPDTSEVSGQSSSDHNSSSSSGTESSDDDTATERGDDDDDYNPEGDITATPIPEMEDLSLADNASENGLTRTLSATSSQYASSEADSDIGALGDSLMLPRPASGQESDGSLAGGWVDLDSDSEFGDLPALPSLNGVREAPSFRRSGVSSQTVPEDWAHKPSFFEYLYGAQRLVVV</sequence>
<protein>
    <submittedName>
        <fullName evidence="2">Uncharacterized protein</fullName>
    </submittedName>
</protein>
<feature type="region of interest" description="Disordered" evidence="1">
    <location>
        <begin position="288"/>
        <end position="352"/>
    </location>
</feature>
<name>A0A1E3J1U8_9TREE</name>
<feature type="compositionally biased region" description="Low complexity" evidence="1">
    <location>
        <begin position="303"/>
        <end position="319"/>
    </location>
</feature>
<evidence type="ECO:0000313" key="3">
    <source>
        <dbReference type="Proteomes" id="UP000094819"/>
    </source>
</evidence>
<dbReference type="RefSeq" id="XP_019031126.1">
    <property type="nucleotide sequence ID" value="XM_019177094.1"/>
</dbReference>
<feature type="region of interest" description="Disordered" evidence="1">
    <location>
        <begin position="387"/>
        <end position="411"/>
    </location>
</feature>
<organism evidence="2 3">
    <name type="scientific">Cryptococcus wingfieldii CBS 7118</name>
    <dbReference type="NCBI Taxonomy" id="1295528"/>
    <lineage>
        <taxon>Eukaryota</taxon>
        <taxon>Fungi</taxon>
        <taxon>Dikarya</taxon>
        <taxon>Basidiomycota</taxon>
        <taxon>Agaricomycotina</taxon>
        <taxon>Tremellomycetes</taxon>
        <taxon>Tremellales</taxon>
        <taxon>Cryptococcaceae</taxon>
        <taxon>Cryptococcus</taxon>
    </lineage>
</organism>
<accession>A0A1E3J1U8</accession>
<dbReference type="AlphaFoldDB" id="A0A1E3J1U8"/>
<feature type="compositionally biased region" description="Acidic residues" evidence="1">
    <location>
        <begin position="320"/>
        <end position="338"/>
    </location>
</feature>
<dbReference type="EMBL" id="AWGH01000014">
    <property type="protein sequence ID" value="ODN94847.1"/>
    <property type="molecule type" value="Genomic_DNA"/>
</dbReference>
<reference evidence="2 3" key="1">
    <citation type="submission" date="2016-06" db="EMBL/GenBank/DDBJ databases">
        <title>Evolution of pathogenesis and genome organization in the Tremellales.</title>
        <authorList>
            <person name="Cuomo C."/>
            <person name="Litvintseva A."/>
            <person name="Heitman J."/>
            <person name="Chen Y."/>
            <person name="Sun S."/>
            <person name="Springer D."/>
            <person name="Dromer F."/>
            <person name="Young S."/>
            <person name="Zeng Q."/>
            <person name="Chapman S."/>
            <person name="Gujja S."/>
            <person name="Saif S."/>
            <person name="Birren B."/>
        </authorList>
    </citation>
    <scope>NUCLEOTIDE SEQUENCE [LARGE SCALE GENOMIC DNA]</scope>
    <source>
        <strain evidence="2 3">CBS 7118</strain>
    </source>
</reference>
<dbReference type="Proteomes" id="UP000094819">
    <property type="component" value="Unassembled WGS sequence"/>
</dbReference>
<evidence type="ECO:0000256" key="1">
    <source>
        <dbReference type="SAM" id="MobiDB-lite"/>
    </source>
</evidence>
<dbReference type="GeneID" id="30194208"/>
<dbReference type="OrthoDB" id="10256743at2759"/>
<feature type="region of interest" description="Disordered" evidence="1">
    <location>
        <begin position="1"/>
        <end position="42"/>
    </location>
</feature>
<comment type="caution">
    <text evidence="2">The sequence shown here is derived from an EMBL/GenBank/DDBJ whole genome shotgun (WGS) entry which is preliminary data.</text>
</comment>
<proteinExistence type="predicted"/>
<gene>
    <name evidence="2" type="ORF">L198_04995</name>
</gene>